<dbReference type="Proteomes" id="UP000299102">
    <property type="component" value="Unassembled WGS sequence"/>
</dbReference>
<gene>
    <name evidence="2" type="ORF">EVAR_80323_1</name>
</gene>
<evidence type="ECO:0000313" key="2">
    <source>
        <dbReference type="EMBL" id="GBP23706.1"/>
    </source>
</evidence>
<dbReference type="EMBL" id="BGZK01000152">
    <property type="protein sequence ID" value="GBP23706.1"/>
    <property type="molecule type" value="Genomic_DNA"/>
</dbReference>
<reference evidence="2 3" key="1">
    <citation type="journal article" date="2019" name="Commun. Biol.">
        <title>The bagworm genome reveals a unique fibroin gene that provides high tensile strength.</title>
        <authorList>
            <person name="Kono N."/>
            <person name="Nakamura H."/>
            <person name="Ohtoshi R."/>
            <person name="Tomita M."/>
            <person name="Numata K."/>
            <person name="Arakawa K."/>
        </authorList>
    </citation>
    <scope>NUCLEOTIDE SEQUENCE [LARGE SCALE GENOMIC DNA]</scope>
</reference>
<evidence type="ECO:0000256" key="1">
    <source>
        <dbReference type="SAM" id="MobiDB-lite"/>
    </source>
</evidence>
<proteinExistence type="predicted"/>
<keyword evidence="3" id="KW-1185">Reference proteome</keyword>
<protein>
    <submittedName>
        <fullName evidence="2">Uncharacterized protein</fullName>
    </submittedName>
</protein>
<dbReference type="AlphaFoldDB" id="A0A4C1UCQ2"/>
<comment type="caution">
    <text evidence="2">The sequence shown here is derived from an EMBL/GenBank/DDBJ whole genome shotgun (WGS) entry which is preliminary data.</text>
</comment>
<feature type="region of interest" description="Disordered" evidence="1">
    <location>
        <begin position="55"/>
        <end position="82"/>
    </location>
</feature>
<organism evidence="2 3">
    <name type="scientific">Eumeta variegata</name>
    <name type="common">Bagworm moth</name>
    <name type="synonym">Eumeta japonica</name>
    <dbReference type="NCBI Taxonomy" id="151549"/>
    <lineage>
        <taxon>Eukaryota</taxon>
        <taxon>Metazoa</taxon>
        <taxon>Ecdysozoa</taxon>
        <taxon>Arthropoda</taxon>
        <taxon>Hexapoda</taxon>
        <taxon>Insecta</taxon>
        <taxon>Pterygota</taxon>
        <taxon>Neoptera</taxon>
        <taxon>Endopterygota</taxon>
        <taxon>Lepidoptera</taxon>
        <taxon>Glossata</taxon>
        <taxon>Ditrysia</taxon>
        <taxon>Tineoidea</taxon>
        <taxon>Psychidae</taxon>
        <taxon>Oiketicinae</taxon>
        <taxon>Eumeta</taxon>
    </lineage>
</organism>
<name>A0A4C1UCQ2_EUMVA</name>
<evidence type="ECO:0000313" key="3">
    <source>
        <dbReference type="Proteomes" id="UP000299102"/>
    </source>
</evidence>
<sequence length="133" mass="14854">MKYGYYSQHNPPAFTLDFVQTVCAGSYTVLIGVWRIDKELLYTPLSALSLKSCSTKGRSVESPPSERDRVKASTPSFPSSDSKLCSISKLEQVNFARCEVVLTQHRCALRRHRPGHTDVMCNVSERTLGGTRI</sequence>
<accession>A0A4C1UCQ2</accession>
<feature type="compositionally biased region" description="Polar residues" evidence="1">
    <location>
        <begin position="73"/>
        <end position="82"/>
    </location>
</feature>